<feature type="region of interest" description="Disordered" evidence="1">
    <location>
        <begin position="310"/>
        <end position="334"/>
    </location>
</feature>
<keyword evidence="2" id="KW-0812">Transmembrane</keyword>
<feature type="region of interest" description="Disordered" evidence="1">
    <location>
        <begin position="96"/>
        <end position="130"/>
    </location>
</feature>
<organism evidence="3 4">
    <name type="scientific">[Mycobacterium] kokjensenii</name>
    <dbReference type="NCBI Taxonomy" id="3064287"/>
    <lineage>
        <taxon>Bacteria</taxon>
        <taxon>Bacillati</taxon>
        <taxon>Actinomycetota</taxon>
        <taxon>Actinomycetes</taxon>
        <taxon>Mycobacteriales</taxon>
        <taxon>Mycobacteriaceae</taxon>
        <taxon>Mycolicibacter</taxon>
    </lineage>
</organism>
<feature type="transmembrane region" description="Helical" evidence="2">
    <location>
        <begin position="38"/>
        <end position="62"/>
    </location>
</feature>
<dbReference type="Proteomes" id="UP001190336">
    <property type="component" value="Chromosome"/>
</dbReference>
<evidence type="ECO:0000313" key="3">
    <source>
        <dbReference type="EMBL" id="CAJ1499107.1"/>
    </source>
</evidence>
<keyword evidence="4" id="KW-1185">Reference proteome</keyword>
<accession>A0ABM9LHM2</accession>
<sequence length="349" mass="38368">MGQRRDSWDNATIGLLFLVVSAVLGGIGAVIAKVGGAFVVAIGQFWIPLLIMAALAGVVAGVEYFQRQRQAAVEAEEQRQRTAAALARRTAEKQTAREKAEAQERAAARKRVEDRKREAARKEAEERERRAIERRKADRKARIAEIGESAVKLIERADAAAARVCATEAARLGWLGDPDDLDFTPDLAMITASVEAGAQLRRLADELKAIPDHTDEDRTRLADAKRSAEALWRKANARAKLLEECANRARLIDESLEQERQRALIAERRDDVISRLDAALYGVAATPDSPPSDSADKVLAMVAAYQEIKGSLEVDRSQKPDEDAAEPTDDSSSWGVLTPLNRAWHWAFG</sequence>
<evidence type="ECO:0000256" key="2">
    <source>
        <dbReference type="SAM" id="Phobius"/>
    </source>
</evidence>
<protein>
    <submittedName>
        <fullName evidence="3">Uncharacterized protein</fullName>
    </submittedName>
</protein>
<feature type="compositionally biased region" description="Basic and acidic residues" evidence="1">
    <location>
        <begin position="310"/>
        <end position="322"/>
    </location>
</feature>
<gene>
    <name evidence="3" type="ORF">MU0083_002096</name>
</gene>
<dbReference type="EMBL" id="OY726394">
    <property type="protein sequence ID" value="CAJ1499107.1"/>
    <property type="molecule type" value="Genomic_DNA"/>
</dbReference>
<dbReference type="RefSeq" id="WP_308472919.1">
    <property type="nucleotide sequence ID" value="NZ_OY726394.1"/>
</dbReference>
<keyword evidence="2" id="KW-1133">Transmembrane helix</keyword>
<evidence type="ECO:0000313" key="4">
    <source>
        <dbReference type="Proteomes" id="UP001190336"/>
    </source>
</evidence>
<feature type="transmembrane region" description="Helical" evidence="2">
    <location>
        <begin position="12"/>
        <end position="32"/>
    </location>
</feature>
<name>A0ABM9LHM2_9MYCO</name>
<keyword evidence="2" id="KW-0472">Membrane</keyword>
<evidence type="ECO:0000256" key="1">
    <source>
        <dbReference type="SAM" id="MobiDB-lite"/>
    </source>
</evidence>
<proteinExistence type="predicted"/>
<reference evidence="3 4" key="1">
    <citation type="submission" date="2023-08" db="EMBL/GenBank/DDBJ databases">
        <authorList>
            <person name="Folkvardsen B D."/>
            <person name="Norman A."/>
        </authorList>
    </citation>
    <scope>NUCLEOTIDE SEQUENCE [LARGE SCALE GENOMIC DNA]</scope>
    <source>
        <strain evidence="3 4">Mu0083</strain>
    </source>
</reference>